<dbReference type="Proteomes" id="UP000008366">
    <property type="component" value="Unassembled WGS sequence"/>
</dbReference>
<dbReference type="Pfam" id="PF01850">
    <property type="entry name" value="PIN"/>
    <property type="match status" value="1"/>
</dbReference>
<proteinExistence type="inferred from homology"/>
<protein>
    <recommendedName>
        <fullName evidence="6">Ribonuclease VapC</fullName>
        <shortName evidence="6">RNase VapC</shortName>
        <ecNumber evidence="6">3.1.-.-</ecNumber>
    </recommendedName>
    <alternativeName>
        <fullName evidence="6">Toxin VapC</fullName>
    </alternativeName>
</protein>
<dbReference type="RefSeq" id="WP_006591438.1">
    <property type="nucleotide sequence ID" value="NZ_BAHD01000014.1"/>
</dbReference>
<dbReference type="InterPro" id="IPR044153">
    <property type="entry name" value="PIN_Pae0151-like"/>
</dbReference>
<feature type="domain" description="PIN" evidence="7">
    <location>
        <begin position="2"/>
        <end position="119"/>
    </location>
</feature>
<dbReference type="Gene3D" id="3.40.50.1010">
    <property type="entry name" value="5'-nuclease"/>
    <property type="match status" value="1"/>
</dbReference>
<dbReference type="InterPro" id="IPR051619">
    <property type="entry name" value="TypeII_TA_RNase_PINc/VapC"/>
</dbReference>
<sequence>MIVVDSSVLAVALVDDGADGARARSRLRGERLAAPAIIDLEVLSVLRGLVRSSQVTAARAQTAIEDLVALPLRRAAHPALLNRSWQLRHSLSAYDAAYVALAEALEVPLVTGDGRLDRATGPTCRIEVLDVSR</sequence>
<comment type="cofactor">
    <cofactor evidence="6">
        <name>Mg(2+)</name>
        <dbReference type="ChEBI" id="CHEBI:18420"/>
    </cofactor>
</comment>
<dbReference type="GO" id="GO:0004540">
    <property type="term" value="F:RNA nuclease activity"/>
    <property type="evidence" value="ECO:0007669"/>
    <property type="project" value="InterPro"/>
</dbReference>
<keyword evidence="3 6" id="KW-0479">Metal-binding</keyword>
<organism evidence="8 9">
    <name type="scientific">Kineosphaera limosa NBRC 100340</name>
    <dbReference type="NCBI Taxonomy" id="1184609"/>
    <lineage>
        <taxon>Bacteria</taxon>
        <taxon>Bacillati</taxon>
        <taxon>Actinomycetota</taxon>
        <taxon>Actinomycetes</taxon>
        <taxon>Micrococcales</taxon>
        <taxon>Dermatophilaceae</taxon>
        <taxon>Kineosphaera</taxon>
    </lineage>
</organism>
<dbReference type="PANTHER" id="PTHR35901">
    <property type="entry name" value="RIBONUCLEASE VAPC3"/>
    <property type="match status" value="1"/>
</dbReference>
<evidence type="ECO:0000259" key="7">
    <source>
        <dbReference type="Pfam" id="PF01850"/>
    </source>
</evidence>
<feature type="binding site" evidence="6">
    <location>
        <position position="95"/>
    </location>
    <ligand>
        <name>Mg(2+)</name>
        <dbReference type="ChEBI" id="CHEBI:18420"/>
    </ligand>
</feature>
<comment type="caution">
    <text evidence="8">The sequence shown here is derived from an EMBL/GenBank/DDBJ whole genome shotgun (WGS) entry which is preliminary data.</text>
</comment>
<dbReference type="EMBL" id="BAHD01000014">
    <property type="protein sequence ID" value="GAB94906.1"/>
    <property type="molecule type" value="Genomic_DNA"/>
</dbReference>
<keyword evidence="4 6" id="KW-0378">Hydrolase</keyword>
<evidence type="ECO:0000256" key="3">
    <source>
        <dbReference type="ARBA" id="ARBA00022723"/>
    </source>
</evidence>
<dbReference type="PANTHER" id="PTHR35901:SF1">
    <property type="entry name" value="EXONUCLEASE VAPC9"/>
    <property type="match status" value="1"/>
</dbReference>
<dbReference type="InterPro" id="IPR002716">
    <property type="entry name" value="PIN_dom"/>
</dbReference>
<dbReference type="GO" id="GO:0090729">
    <property type="term" value="F:toxin activity"/>
    <property type="evidence" value="ECO:0007669"/>
    <property type="project" value="UniProtKB-KW"/>
</dbReference>
<dbReference type="HAMAP" id="MF_00265">
    <property type="entry name" value="VapC_Nob1"/>
    <property type="match status" value="1"/>
</dbReference>
<keyword evidence="2 6" id="KW-0540">Nuclease</keyword>
<comment type="similarity">
    <text evidence="6">Belongs to the PINc/VapC protein family.</text>
</comment>
<keyword evidence="6" id="KW-0800">Toxin</keyword>
<evidence type="ECO:0000313" key="9">
    <source>
        <dbReference type="Proteomes" id="UP000008366"/>
    </source>
</evidence>
<reference evidence="8 9" key="1">
    <citation type="submission" date="2012-08" db="EMBL/GenBank/DDBJ databases">
        <title>Whole genome shotgun sequence of Kineosphaera limosa NBRC 100340.</title>
        <authorList>
            <person name="Yoshida I."/>
            <person name="Isaki S."/>
            <person name="Hosoyama A."/>
            <person name="Tsuchikane K."/>
            <person name="Katsumata H."/>
            <person name="Ando Y."/>
            <person name="Ohji S."/>
            <person name="Hamada M."/>
            <person name="Tamura T."/>
            <person name="Yamazoe A."/>
            <person name="Yamazaki S."/>
            <person name="Fujita N."/>
        </authorList>
    </citation>
    <scope>NUCLEOTIDE SEQUENCE [LARGE SCALE GENOMIC DNA]</scope>
    <source>
        <strain evidence="8 9">NBRC 100340</strain>
    </source>
</reference>
<comment type="function">
    <text evidence="6">Toxic component of a toxin-antitoxin (TA) system. An RNase.</text>
</comment>
<dbReference type="EC" id="3.1.-.-" evidence="6"/>
<gene>
    <name evidence="6" type="primary">vapC</name>
    <name evidence="8" type="ORF">KILIM_014_00420</name>
</gene>
<dbReference type="SUPFAM" id="SSF88723">
    <property type="entry name" value="PIN domain-like"/>
    <property type="match status" value="1"/>
</dbReference>
<evidence type="ECO:0000256" key="5">
    <source>
        <dbReference type="ARBA" id="ARBA00022842"/>
    </source>
</evidence>
<dbReference type="GO" id="GO:0000287">
    <property type="term" value="F:magnesium ion binding"/>
    <property type="evidence" value="ECO:0007669"/>
    <property type="project" value="UniProtKB-UniRule"/>
</dbReference>
<dbReference type="InterPro" id="IPR022907">
    <property type="entry name" value="VapC_family"/>
</dbReference>
<name>K6WM96_9MICO</name>
<evidence type="ECO:0000256" key="6">
    <source>
        <dbReference type="HAMAP-Rule" id="MF_00265"/>
    </source>
</evidence>
<dbReference type="CDD" id="cd09873">
    <property type="entry name" value="PIN_Pae0151-like"/>
    <property type="match status" value="1"/>
</dbReference>
<evidence type="ECO:0000313" key="8">
    <source>
        <dbReference type="EMBL" id="GAB94906.1"/>
    </source>
</evidence>
<dbReference type="GO" id="GO:0016787">
    <property type="term" value="F:hydrolase activity"/>
    <property type="evidence" value="ECO:0007669"/>
    <property type="project" value="UniProtKB-KW"/>
</dbReference>
<feature type="binding site" evidence="6">
    <location>
        <position position="5"/>
    </location>
    <ligand>
        <name>Mg(2+)</name>
        <dbReference type="ChEBI" id="CHEBI:18420"/>
    </ligand>
</feature>
<keyword evidence="1 6" id="KW-1277">Toxin-antitoxin system</keyword>
<dbReference type="AlphaFoldDB" id="K6WM96"/>
<dbReference type="InterPro" id="IPR029060">
    <property type="entry name" value="PIN-like_dom_sf"/>
</dbReference>
<evidence type="ECO:0000256" key="4">
    <source>
        <dbReference type="ARBA" id="ARBA00022801"/>
    </source>
</evidence>
<accession>K6WM96</accession>
<evidence type="ECO:0000256" key="2">
    <source>
        <dbReference type="ARBA" id="ARBA00022722"/>
    </source>
</evidence>
<keyword evidence="9" id="KW-1185">Reference proteome</keyword>
<keyword evidence="5 6" id="KW-0460">Magnesium</keyword>
<dbReference type="STRING" id="1184609.KILIM_014_00420"/>
<dbReference type="eggNOG" id="COG4113">
    <property type="taxonomic scope" value="Bacteria"/>
</dbReference>
<evidence type="ECO:0000256" key="1">
    <source>
        <dbReference type="ARBA" id="ARBA00022649"/>
    </source>
</evidence>